<dbReference type="InterPro" id="IPR029026">
    <property type="entry name" value="tRNA_m1G_MTases_N"/>
</dbReference>
<dbReference type="SUPFAM" id="SSF75217">
    <property type="entry name" value="alpha/beta knot"/>
    <property type="match status" value="1"/>
</dbReference>
<dbReference type="Gene3D" id="3.40.1280.10">
    <property type="match status" value="1"/>
</dbReference>
<dbReference type="Gene3D" id="2.40.50.140">
    <property type="entry name" value="Nucleic acid-binding proteins"/>
    <property type="match status" value="1"/>
</dbReference>
<feature type="region of interest" description="Disordered" evidence="2">
    <location>
        <begin position="64"/>
        <end position="90"/>
    </location>
</feature>
<protein>
    <recommendedName>
        <fullName evidence="5">RNA methyltransferase</fullName>
    </recommendedName>
</protein>
<evidence type="ECO:0000313" key="4">
    <source>
        <dbReference type="Proteomes" id="UP000660262"/>
    </source>
</evidence>
<dbReference type="SUPFAM" id="SSF50249">
    <property type="entry name" value="Nucleic acid-binding proteins"/>
    <property type="match status" value="1"/>
</dbReference>
<sequence>MPGVVRRDSSCKISHGVEFAIAVPSSYVSVVSTLVDRTRLVSSLARACGIFRVDEVVIIDDSLDGDNNKPSSAREEVVKKENNDVGGASSSTSELMHRLLTYLDTPQYLRRRLIPHHADLAYAGKMPTLDAPHQLRKTDRATYREGAVVAHTPQGAMVDVGLDEPVHVYTNKAPDVNERVTVHMDDAKQTYAIVSRDTPREQLGTYWGYRVRRCRGLSECLYKDNNEKRRYDWVIGTSEHGKAYAPVDDITPPRAALKRRAKDKKTRVVLLFGGVRGLEALYMLDQARCGPLLPSSAERKGDGAEAAHLCDDYLNFCPRQGSRTIRTEEAILIGLALLRDSVANALSSSSETRTSKKRKHV</sequence>
<dbReference type="InterPro" id="IPR029028">
    <property type="entry name" value="Alpha/beta_knot_MTases"/>
</dbReference>
<feature type="compositionally biased region" description="Basic and acidic residues" evidence="2">
    <location>
        <begin position="72"/>
        <end position="83"/>
    </location>
</feature>
<accession>A0A830HYU8</accession>
<dbReference type="Pfam" id="PF02598">
    <property type="entry name" value="Methyltrn_RNA_3"/>
    <property type="match status" value="1"/>
</dbReference>
<evidence type="ECO:0000256" key="2">
    <source>
        <dbReference type="SAM" id="MobiDB-lite"/>
    </source>
</evidence>
<dbReference type="EMBL" id="BNJQ01000037">
    <property type="protein sequence ID" value="GHP11983.1"/>
    <property type="molecule type" value="Genomic_DNA"/>
</dbReference>
<evidence type="ECO:0000313" key="3">
    <source>
        <dbReference type="EMBL" id="GHP11983.1"/>
    </source>
</evidence>
<keyword evidence="4" id="KW-1185">Reference proteome</keyword>
<evidence type="ECO:0000256" key="1">
    <source>
        <dbReference type="ARBA" id="ARBA00009841"/>
    </source>
</evidence>
<organism evidence="3 4">
    <name type="scientific">Pycnococcus provasolii</name>
    <dbReference type="NCBI Taxonomy" id="41880"/>
    <lineage>
        <taxon>Eukaryota</taxon>
        <taxon>Viridiplantae</taxon>
        <taxon>Chlorophyta</taxon>
        <taxon>Pseudoscourfieldiophyceae</taxon>
        <taxon>Pseudoscourfieldiales</taxon>
        <taxon>Pycnococcaceae</taxon>
        <taxon>Pycnococcus</taxon>
    </lineage>
</organism>
<name>A0A830HYU8_9CHLO</name>
<dbReference type="InterPro" id="IPR012340">
    <property type="entry name" value="NA-bd_OB-fold"/>
</dbReference>
<dbReference type="InterPro" id="IPR003750">
    <property type="entry name" value="Put_MeTrfase-C9orf114-like"/>
</dbReference>
<reference evidence="3" key="1">
    <citation type="submission" date="2020-10" db="EMBL/GenBank/DDBJ databases">
        <title>Unveiling of a novel bifunctional photoreceptor, Dualchrome1, isolated from a cosmopolitan green alga.</title>
        <authorList>
            <person name="Suzuki S."/>
            <person name="Kawachi M."/>
        </authorList>
    </citation>
    <scope>NUCLEOTIDE SEQUENCE</scope>
    <source>
        <strain evidence="3">NIES 2893</strain>
    </source>
</reference>
<gene>
    <name evidence="3" type="ORF">PPROV_001071000</name>
</gene>
<dbReference type="Proteomes" id="UP000660262">
    <property type="component" value="Unassembled WGS sequence"/>
</dbReference>
<dbReference type="AlphaFoldDB" id="A0A830HYU8"/>
<dbReference type="PANTHER" id="PTHR12150">
    <property type="entry name" value="CLASS IV SAM-BINDING METHYLTRANSFERASE-RELATED"/>
    <property type="match status" value="1"/>
</dbReference>
<comment type="similarity">
    <text evidence="1">Belongs to the class IV-like SAM-binding methyltransferase superfamily.</text>
</comment>
<proteinExistence type="inferred from homology"/>
<dbReference type="PANTHER" id="PTHR12150:SF13">
    <property type="entry name" value="METHYLTRANSFERASE C9ORF114-RELATED"/>
    <property type="match status" value="1"/>
</dbReference>
<comment type="caution">
    <text evidence="3">The sequence shown here is derived from an EMBL/GenBank/DDBJ whole genome shotgun (WGS) entry which is preliminary data.</text>
</comment>
<dbReference type="OrthoDB" id="361029at2759"/>
<evidence type="ECO:0008006" key="5">
    <source>
        <dbReference type="Google" id="ProtNLM"/>
    </source>
</evidence>
<dbReference type="CDD" id="cd18086">
    <property type="entry name" value="HsC9orf114-like"/>
    <property type="match status" value="1"/>
</dbReference>